<evidence type="ECO:0000313" key="2">
    <source>
        <dbReference type="Proteomes" id="UP001628193"/>
    </source>
</evidence>
<protein>
    <submittedName>
        <fullName evidence="1">Photosystem I assembly protein Ycf3</fullName>
    </submittedName>
</protein>
<dbReference type="PANTHER" id="PTHR26312">
    <property type="entry name" value="TETRATRICOPEPTIDE REPEAT PROTEIN 5"/>
    <property type="match status" value="1"/>
</dbReference>
<proteinExistence type="predicted"/>
<dbReference type="Pfam" id="PF13181">
    <property type="entry name" value="TPR_8"/>
    <property type="match status" value="2"/>
</dbReference>
<dbReference type="InterPro" id="IPR011990">
    <property type="entry name" value="TPR-like_helical_dom_sf"/>
</dbReference>
<reference evidence="1 2" key="1">
    <citation type="submission" date="2024-09" db="EMBL/GenBank/DDBJ databases">
        <title>Draft genome sequence of Candidatus Magnetaquicoccaceae bacterium FCR-1.</title>
        <authorList>
            <person name="Shimoshige H."/>
            <person name="Shimamura S."/>
            <person name="Taoka A."/>
            <person name="Kobayashi H."/>
            <person name="Maekawa T."/>
        </authorList>
    </citation>
    <scope>NUCLEOTIDE SEQUENCE [LARGE SCALE GENOMIC DNA]</scope>
    <source>
        <strain evidence="1 2">FCR-1</strain>
    </source>
</reference>
<dbReference type="InterPro" id="IPR019734">
    <property type="entry name" value="TPR_rpt"/>
</dbReference>
<keyword evidence="2" id="KW-1185">Reference proteome</keyword>
<dbReference type="Gene3D" id="1.25.40.10">
    <property type="entry name" value="Tetratricopeptide repeat domain"/>
    <property type="match status" value="4"/>
</dbReference>
<dbReference type="PANTHER" id="PTHR26312:SF132">
    <property type="entry name" value="OS01G0855200 PROTEIN"/>
    <property type="match status" value="1"/>
</dbReference>
<accession>A0ABQ0C851</accession>
<dbReference type="EMBL" id="BAAFGK010000004">
    <property type="protein sequence ID" value="GAB0057053.1"/>
    <property type="molecule type" value="Genomic_DNA"/>
</dbReference>
<dbReference type="Proteomes" id="UP001628193">
    <property type="component" value="Unassembled WGS sequence"/>
</dbReference>
<dbReference type="SUPFAM" id="SSF48452">
    <property type="entry name" value="TPR-like"/>
    <property type="match status" value="1"/>
</dbReference>
<evidence type="ECO:0000313" key="1">
    <source>
        <dbReference type="EMBL" id="GAB0057053.1"/>
    </source>
</evidence>
<dbReference type="InterPro" id="IPR003107">
    <property type="entry name" value="HAT"/>
</dbReference>
<name>A0ABQ0C851_9PROT</name>
<organism evidence="1 2">
    <name type="scientific">Candidatus Magnetaquiglobus chichijimensis</name>
    <dbReference type="NCBI Taxonomy" id="3141448"/>
    <lineage>
        <taxon>Bacteria</taxon>
        <taxon>Pseudomonadati</taxon>
        <taxon>Pseudomonadota</taxon>
        <taxon>Magnetococcia</taxon>
        <taxon>Magnetococcales</taxon>
        <taxon>Candidatus Magnetaquicoccaceae</taxon>
        <taxon>Candidatus Magnetaquiglobus</taxon>
    </lineage>
</organism>
<dbReference type="SMART" id="SM00028">
    <property type="entry name" value="TPR"/>
    <property type="match status" value="7"/>
</dbReference>
<dbReference type="RefSeq" id="WP_420904762.1">
    <property type="nucleotide sequence ID" value="NZ_BAAFGK010000004.1"/>
</dbReference>
<dbReference type="SMART" id="SM00386">
    <property type="entry name" value="HAT"/>
    <property type="match status" value="5"/>
</dbReference>
<gene>
    <name evidence="1" type="primary">ycf3</name>
    <name evidence="1" type="ORF">SIID45300_01374</name>
</gene>
<sequence>MNISSHPVHDHHAHHSLGLLHGLATIAAFLTGRKVTKKSQETWNHWVFLRLHGFEVRIAGPGVPTDPATLVDWQPAAGEIATLEFHPTSMDEAEESGPVSPGPHLSEGAEELLARLGPILASDEIRWVPEKEDPNPSGVPELLAKRFVAEKVIRDFELTERLFRQAVELEPNNGELLGKFALFMHEVKRDSAQAEALYRHAIGVDPNQATNLANFAAFLHDARRAPDEAETYYRQALKLEPNNAIHMGNLGLFLHEIRGDENKADAMFRRALRADEQDASVLANYAFFLHDTRRDDDLAENLYRRALTLDGQDANSLGNFALFLKNVRHDHNAAEKYFRAALEIDPNHAAHLGNFALFMKNIRHDYDAAEEYYHRALEADPHDSNHLGNFALFMKNLRRNHEAAEDLFRRSLDVDPNNIHRLSNFVQLLLCQGRHAEALPLLDRAITLLGDANPVLSLELWFYVLAHDSKRFDTALARVKKLLLAGARSPGWDLRCNCQRAVKDGHAQPELLVILAEIISGEGEIDTLSDFLIWNRVLPA</sequence>
<comment type="caution">
    <text evidence="1">The sequence shown here is derived from an EMBL/GenBank/DDBJ whole genome shotgun (WGS) entry which is preliminary data.</text>
</comment>